<dbReference type="WBParaSite" id="maker-uti_cns_0002131-snap-gene-0.9-mRNA-1">
    <property type="protein sequence ID" value="maker-uti_cns_0002131-snap-gene-0.9-mRNA-1"/>
    <property type="gene ID" value="maker-uti_cns_0002131-snap-gene-0.9"/>
</dbReference>
<dbReference type="PANTHER" id="PTHR12555:SF13">
    <property type="entry name" value="UBIQUITIN RECOGNITION FACTOR IN ER-ASSOCIATED DEGRADATION PROTEIN 1"/>
    <property type="match status" value="1"/>
</dbReference>
<evidence type="ECO:0000256" key="1">
    <source>
        <dbReference type="ARBA" id="ARBA00006043"/>
    </source>
</evidence>
<evidence type="ECO:0000259" key="5">
    <source>
        <dbReference type="Pfam" id="PF24842"/>
    </source>
</evidence>
<feature type="domain" description="Ubiquitin fusion degradation protein UFD1 N-terminal subdomain 1" evidence="4">
    <location>
        <begin position="18"/>
        <end position="106"/>
    </location>
</feature>
<feature type="region of interest" description="Disordered" evidence="3">
    <location>
        <begin position="211"/>
        <end position="245"/>
    </location>
</feature>
<dbReference type="GO" id="GO:0034098">
    <property type="term" value="C:VCP-NPL4-UFD1 AAA ATPase complex"/>
    <property type="evidence" value="ECO:0007669"/>
    <property type="project" value="TreeGrafter"/>
</dbReference>
<evidence type="ECO:0000313" key="7">
    <source>
        <dbReference type="WBParaSite" id="maker-uti_cns_0002033-snap-gene-0.5-mRNA-1"/>
    </source>
</evidence>
<evidence type="ECO:0000313" key="8">
    <source>
        <dbReference type="WBParaSite" id="maker-uti_cns_0002131-snap-gene-0.9-mRNA-1"/>
    </source>
</evidence>
<dbReference type="OrthoDB" id="422728at2759"/>
<feature type="compositionally biased region" description="Acidic residues" evidence="3">
    <location>
        <begin position="211"/>
        <end position="223"/>
    </location>
</feature>
<organism evidence="6 8">
    <name type="scientific">Macrostomum lignano</name>
    <dbReference type="NCBI Taxonomy" id="282301"/>
    <lineage>
        <taxon>Eukaryota</taxon>
        <taxon>Metazoa</taxon>
        <taxon>Spiralia</taxon>
        <taxon>Lophotrochozoa</taxon>
        <taxon>Platyhelminthes</taxon>
        <taxon>Rhabditophora</taxon>
        <taxon>Macrostomorpha</taxon>
        <taxon>Macrostomida</taxon>
        <taxon>Macrostomidae</taxon>
        <taxon>Macrostomum</taxon>
    </lineage>
</organism>
<dbReference type="GO" id="GO:0031593">
    <property type="term" value="F:polyubiquitin modification-dependent protein binding"/>
    <property type="evidence" value="ECO:0007669"/>
    <property type="project" value="TreeGrafter"/>
</dbReference>
<sequence>MNTVFSHLFGEAPPVEDFSNSYRCYSFDMHEGSDQARDTLRQGGHVLLPQSALRDMSVASASGSGPMIFNVSYNGHSALVGVHEFTAPEGVVLVPDWLLRRLGLHDSGGGSGEGSIVQVSALPPDRRPPLGTFARLRPWSGRPEFGDFLAEVDDPKAVLENRLRDFICLSIGDEIDLKLNGRRYRLSVVDVRPASSVCIIDCDLAVEFDVSETPSDESSDEVESLVNAEQGTEHSEGSISGSTVSTVDIRRDGSTATGATAVHERGRPNFNYNWGTLNYPQHRRLLAPAAATDAEQKQQQQQLSKGFVAFSGSGQSLGGNLASTTTSTTNGSISRSRLIRNCELNMGSEFSKITDY</sequence>
<dbReference type="Pfam" id="PF03152">
    <property type="entry name" value="UFD1_N1"/>
    <property type="match status" value="1"/>
</dbReference>
<dbReference type="InterPro" id="IPR055417">
    <property type="entry name" value="UFD1_N1"/>
</dbReference>
<dbReference type="Pfam" id="PF24842">
    <property type="entry name" value="UFD1_N2"/>
    <property type="match status" value="1"/>
</dbReference>
<dbReference type="STRING" id="282301.A0A1I8GJ83"/>
<dbReference type="PANTHER" id="PTHR12555">
    <property type="entry name" value="UBIQUITIN FUSION DEGRADATON PROTEIN 1"/>
    <property type="match status" value="1"/>
</dbReference>
<dbReference type="AlphaFoldDB" id="A0A1I8GJ83"/>
<dbReference type="InterPro" id="IPR004854">
    <property type="entry name" value="Ufd1-like"/>
</dbReference>
<protein>
    <submittedName>
        <fullName evidence="7 8">UFD1-domain-containing protein</fullName>
    </submittedName>
</protein>
<dbReference type="GO" id="GO:0006511">
    <property type="term" value="P:ubiquitin-dependent protein catabolic process"/>
    <property type="evidence" value="ECO:0007669"/>
    <property type="project" value="InterPro"/>
</dbReference>
<dbReference type="GO" id="GO:0036503">
    <property type="term" value="P:ERAD pathway"/>
    <property type="evidence" value="ECO:0007669"/>
    <property type="project" value="TreeGrafter"/>
</dbReference>
<reference evidence="7 8" key="1">
    <citation type="submission" date="2016-11" db="UniProtKB">
        <authorList>
            <consortium name="WormBaseParasite"/>
        </authorList>
    </citation>
    <scope>IDENTIFICATION</scope>
</reference>
<dbReference type="Gene3D" id="2.40.40.50">
    <property type="entry name" value="Ubiquitin fusion degradation protein UFD1, N-terminal domain"/>
    <property type="match status" value="1"/>
</dbReference>
<keyword evidence="6" id="KW-1185">Reference proteome</keyword>
<dbReference type="WBParaSite" id="maker-uti_cns_0004228-snap-gene-0.6-mRNA-1">
    <property type="protein sequence ID" value="maker-uti_cns_0004228-snap-gene-0.6-mRNA-1"/>
    <property type="gene ID" value="maker-uti_cns_0004228-snap-gene-0.6"/>
</dbReference>
<evidence type="ECO:0000259" key="4">
    <source>
        <dbReference type="Pfam" id="PF03152"/>
    </source>
</evidence>
<keyword evidence="2" id="KW-0833">Ubl conjugation pathway</keyword>
<accession>A0A1I8GJ83</accession>
<evidence type="ECO:0000256" key="2">
    <source>
        <dbReference type="ARBA" id="ARBA00022786"/>
    </source>
</evidence>
<dbReference type="InterPro" id="IPR042299">
    <property type="entry name" value="Ufd1-like_Nn"/>
</dbReference>
<proteinExistence type="inferred from homology"/>
<evidence type="ECO:0000313" key="6">
    <source>
        <dbReference type="Proteomes" id="UP000095280"/>
    </source>
</evidence>
<dbReference type="Proteomes" id="UP000095280">
    <property type="component" value="Unplaced"/>
</dbReference>
<dbReference type="Gene3D" id="3.10.330.10">
    <property type="match status" value="1"/>
</dbReference>
<name>A0A1I8GJ83_9PLAT</name>
<dbReference type="InterPro" id="IPR055418">
    <property type="entry name" value="UFD1_N2"/>
</dbReference>
<comment type="similarity">
    <text evidence="1">Belongs to the UFD1 family.</text>
</comment>
<feature type="domain" description="Ubiquitin fusion degradation protein UFD1 N-terminal subdomain 2" evidence="5">
    <location>
        <begin position="131"/>
        <end position="209"/>
    </location>
</feature>
<dbReference type="WBParaSite" id="maker-uti_cns_0002033-snap-gene-0.5-mRNA-1">
    <property type="protein sequence ID" value="maker-uti_cns_0002033-snap-gene-0.5-mRNA-1"/>
    <property type="gene ID" value="maker-uti_cns_0002033-snap-gene-0.5"/>
</dbReference>
<evidence type="ECO:0000256" key="3">
    <source>
        <dbReference type="SAM" id="MobiDB-lite"/>
    </source>
</evidence>